<dbReference type="PANTHER" id="PTHR12185">
    <property type="entry name" value="SID1 TRANSMEMBRANE FAMILY MEMEBER"/>
    <property type="match status" value="1"/>
</dbReference>
<feature type="transmembrane region" description="Helical" evidence="8">
    <location>
        <begin position="570"/>
        <end position="590"/>
    </location>
</feature>
<feature type="transmembrane region" description="Helical" evidence="8">
    <location>
        <begin position="545"/>
        <end position="564"/>
    </location>
</feature>
<name>A0A9P0IZE4_APHGO</name>
<dbReference type="GO" id="GO:0005764">
    <property type="term" value="C:lysosome"/>
    <property type="evidence" value="ECO:0007669"/>
    <property type="project" value="TreeGrafter"/>
</dbReference>
<dbReference type="Pfam" id="PF13965">
    <property type="entry name" value="SID-1_RNA_chan"/>
    <property type="match status" value="1"/>
</dbReference>
<reference evidence="10" key="1">
    <citation type="submission" date="2022-02" db="EMBL/GenBank/DDBJ databases">
        <authorList>
            <person name="King R."/>
        </authorList>
    </citation>
    <scope>NUCLEOTIDE SEQUENCE</scope>
</reference>
<feature type="transmembrane region" description="Helical" evidence="8">
    <location>
        <begin position="514"/>
        <end position="533"/>
    </location>
</feature>
<proteinExistence type="inferred from homology"/>
<evidence type="ECO:0000256" key="1">
    <source>
        <dbReference type="ARBA" id="ARBA00004141"/>
    </source>
</evidence>
<dbReference type="PANTHER" id="PTHR12185:SF14">
    <property type="entry name" value="CHOLESTEROL UPTAKE PROTEIN 1"/>
    <property type="match status" value="1"/>
</dbReference>
<feature type="transmembrane region" description="Helical" evidence="8">
    <location>
        <begin position="390"/>
        <end position="411"/>
    </location>
</feature>
<dbReference type="EMBL" id="OU899035">
    <property type="protein sequence ID" value="CAH1724502.1"/>
    <property type="molecule type" value="Genomic_DNA"/>
</dbReference>
<organism evidence="10 11">
    <name type="scientific">Aphis gossypii</name>
    <name type="common">Cotton aphid</name>
    <dbReference type="NCBI Taxonomy" id="80765"/>
    <lineage>
        <taxon>Eukaryota</taxon>
        <taxon>Metazoa</taxon>
        <taxon>Ecdysozoa</taxon>
        <taxon>Arthropoda</taxon>
        <taxon>Hexapoda</taxon>
        <taxon>Insecta</taxon>
        <taxon>Pterygota</taxon>
        <taxon>Neoptera</taxon>
        <taxon>Paraneoptera</taxon>
        <taxon>Hemiptera</taxon>
        <taxon>Sternorrhyncha</taxon>
        <taxon>Aphidomorpha</taxon>
        <taxon>Aphidoidea</taxon>
        <taxon>Aphididae</taxon>
        <taxon>Aphidini</taxon>
        <taxon>Aphis</taxon>
        <taxon>Aphis</taxon>
    </lineage>
</organism>
<comment type="similarity">
    <text evidence="2">Belongs to the SID1 family.</text>
</comment>
<keyword evidence="7" id="KW-0325">Glycoprotein</keyword>
<evidence type="ECO:0000256" key="7">
    <source>
        <dbReference type="ARBA" id="ARBA00023180"/>
    </source>
</evidence>
<keyword evidence="5 8" id="KW-1133">Transmembrane helix</keyword>
<accession>A0A9P0IZE4</accession>
<keyword evidence="6 8" id="KW-0472">Membrane</keyword>
<gene>
    <name evidence="10" type="ORF">APHIGO_LOCUS5782</name>
</gene>
<evidence type="ECO:0000256" key="4">
    <source>
        <dbReference type="ARBA" id="ARBA00022729"/>
    </source>
</evidence>
<evidence type="ECO:0000313" key="11">
    <source>
        <dbReference type="Proteomes" id="UP001154329"/>
    </source>
</evidence>
<sequence>MWKPIFVVIFGLSSVWSELFSENVERYGSNDLIPIVLKGNYSQNYPQIINNTMSYLFLFDYLPNSTFEPPRVKVTLIEPEDNSIVDPLIVVVRHRSGVISWQLPYIEKQQEIKYYKAAHILCPLLSASNNESRIVVSVSTNSLSNITFILRLDIQKSFNVLLNQEVSFNLSPSEPVYYYYSFKQNSSMVLLHVKSDDSICMTLSIQNSSCPVFDSLETVQYDGLRQTVSKTGGIIISKDEYPLGLFIVFVVHSDDSACHQGNYQAINSRTKSINFVVKPTVDFNYQIINCLIVIVIFIFILVFTTFFYHTKGDDLKTIDIIQEEPSTSICSTPVNIQPDNVSYDSSLDETDIDILKSPEPWKDLIRTKACLYVSDLSKKDHRILKAKSRLYVWNLITVAVFYSLPVTQLVFTSQKMLIETGNQDLCYYNFLCSHSFILGPWKFSDFNHIFSNIGYIFFGLLFILITYKRECVNIPNKKFGIPNHYGLYYAMGSALAMEGLMSACYHVCPNHSNFQFDTSFMYVICMLSMIKIYQTRHPDINANAYLVFGVLALVIILGLTGIMYEGPILFVLFTCLHLIMIFWLSAQIYYMGRWKLGKIYYNIMIKKMY</sequence>
<dbReference type="InterPro" id="IPR025958">
    <property type="entry name" value="SID1_TM_fam"/>
</dbReference>
<evidence type="ECO:0000256" key="8">
    <source>
        <dbReference type="SAM" id="Phobius"/>
    </source>
</evidence>
<comment type="subcellular location">
    <subcellularLocation>
        <location evidence="1">Membrane</location>
        <topology evidence="1">Multi-pass membrane protein</topology>
    </subcellularLocation>
</comment>
<evidence type="ECO:0000256" key="5">
    <source>
        <dbReference type="ARBA" id="ARBA00022989"/>
    </source>
</evidence>
<evidence type="ECO:0000313" key="10">
    <source>
        <dbReference type="EMBL" id="CAH1724502.1"/>
    </source>
</evidence>
<feature type="signal peptide" evidence="9">
    <location>
        <begin position="1"/>
        <end position="17"/>
    </location>
</feature>
<dbReference type="GO" id="GO:0051033">
    <property type="term" value="F:RNA transmembrane transporter activity"/>
    <property type="evidence" value="ECO:0007669"/>
    <property type="project" value="TreeGrafter"/>
</dbReference>
<protein>
    <recommendedName>
        <fullName evidence="12">SID1 transmembrane family member 1</fullName>
    </recommendedName>
</protein>
<keyword evidence="11" id="KW-1185">Reference proteome</keyword>
<feature type="transmembrane region" description="Helical" evidence="8">
    <location>
        <begin position="487"/>
        <end position="508"/>
    </location>
</feature>
<reference evidence="10" key="2">
    <citation type="submission" date="2022-10" db="EMBL/GenBank/DDBJ databases">
        <authorList>
            <consortium name="ENA_rothamsted_submissions"/>
            <consortium name="culmorum"/>
            <person name="King R."/>
        </authorList>
    </citation>
    <scope>NUCLEOTIDE SEQUENCE</scope>
</reference>
<dbReference type="AlphaFoldDB" id="A0A9P0IZE4"/>
<evidence type="ECO:0000256" key="6">
    <source>
        <dbReference type="ARBA" id="ARBA00023136"/>
    </source>
</evidence>
<dbReference type="GO" id="GO:0005886">
    <property type="term" value="C:plasma membrane"/>
    <property type="evidence" value="ECO:0007669"/>
    <property type="project" value="TreeGrafter"/>
</dbReference>
<evidence type="ECO:0000256" key="9">
    <source>
        <dbReference type="SAM" id="SignalP"/>
    </source>
</evidence>
<evidence type="ECO:0008006" key="12">
    <source>
        <dbReference type="Google" id="ProtNLM"/>
    </source>
</evidence>
<feature type="transmembrane region" description="Helical" evidence="8">
    <location>
        <begin position="449"/>
        <end position="467"/>
    </location>
</feature>
<keyword evidence="4 9" id="KW-0732">Signal</keyword>
<evidence type="ECO:0000256" key="2">
    <source>
        <dbReference type="ARBA" id="ARBA00006618"/>
    </source>
</evidence>
<dbReference type="GO" id="GO:0003725">
    <property type="term" value="F:double-stranded RNA binding"/>
    <property type="evidence" value="ECO:0007669"/>
    <property type="project" value="TreeGrafter"/>
</dbReference>
<keyword evidence="3 8" id="KW-0812">Transmembrane</keyword>
<dbReference type="Proteomes" id="UP001154329">
    <property type="component" value="Chromosome 2"/>
</dbReference>
<feature type="transmembrane region" description="Helical" evidence="8">
    <location>
        <begin position="283"/>
        <end position="308"/>
    </location>
</feature>
<evidence type="ECO:0000256" key="3">
    <source>
        <dbReference type="ARBA" id="ARBA00022692"/>
    </source>
</evidence>
<feature type="chain" id="PRO_5040137730" description="SID1 transmembrane family member 1" evidence="9">
    <location>
        <begin position="18"/>
        <end position="609"/>
    </location>
</feature>